<proteinExistence type="predicted"/>
<reference evidence="2" key="1">
    <citation type="submission" date="2020-05" db="EMBL/GenBank/DDBJ databases">
        <title>WGS assembly of Panicum virgatum.</title>
        <authorList>
            <person name="Lovell J.T."/>
            <person name="Jenkins J."/>
            <person name="Shu S."/>
            <person name="Juenger T.E."/>
            <person name="Schmutz J."/>
        </authorList>
    </citation>
    <scope>NUCLEOTIDE SEQUENCE</scope>
    <source>
        <strain evidence="2">AP13</strain>
    </source>
</reference>
<dbReference type="AlphaFoldDB" id="A0A8T0W1B2"/>
<evidence type="ECO:0000256" key="1">
    <source>
        <dbReference type="SAM" id="MobiDB-lite"/>
    </source>
</evidence>
<gene>
    <name evidence="2" type="ORF">PVAP13_2KG168632</name>
</gene>
<evidence type="ECO:0000313" key="2">
    <source>
        <dbReference type="EMBL" id="KAG2641188.1"/>
    </source>
</evidence>
<feature type="compositionally biased region" description="Basic and acidic residues" evidence="1">
    <location>
        <begin position="1"/>
        <end position="17"/>
    </location>
</feature>
<dbReference type="Proteomes" id="UP000823388">
    <property type="component" value="Chromosome 2K"/>
</dbReference>
<organism evidence="2 3">
    <name type="scientific">Panicum virgatum</name>
    <name type="common">Blackwell switchgrass</name>
    <dbReference type="NCBI Taxonomy" id="38727"/>
    <lineage>
        <taxon>Eukaryota</taxon>
        <taxon>Viridiplantae</taxon>
        <taxon>Streptophyta</taxon>
        <taxon>Embryophyta</taxon>
        <taxon>Tracheophyta</taxon>
        <taxon>Spermatophyta</taxon>
        <taxon>Magnoliopsida</taxon>
        <taxon>Liliopsida</taxon>
        <taxon>Poales</taxon>
        <taxon>Poaceae</taxon>
        <taxon>PACMAD clade</taxon>
        <taxon>Panicoideae</taxon>
        <taxon>Panicodae</taxon>
        <taxon>Paniceae</taxon>
        <taxon>Panicinae</taxon>
        <taxon>Panicum</taxon>
        <taxon>Panicum sect. Hiantes</taxon>
    </lineage>
</organism>
<protein>
    <submittedName>
        <fullName evidence="2">Uncharacterized protein</fullName>
    </submittedName>
</protein>
<sequence>MGKAVGREEEHEEESRREKKRGKRRKREGRGSYLGGKRAGHRAPGARRCDGAVLGHDSDGTSREQQRIGQTSAACALFRWGDHCSGAVRLANPRRIHPRSAGKALRPPQPRTQAWLSSPATGNRAPQRGAPTDQTADEGRPAARRSLPTRRRPRCGSCGRYHPGSTEWQAHRAVSAGDQEAAGTARSARSLPPCGTHRGKALPPPSGLHPMVGPPVSEAGRLRGHCHRAEYALAPARSRAAAGGMHGVATRVPAVPAERCGASTKQ</sequence>
<accession>A0A8T0W1B2</accession>
<name>A0A8T0W1B2_PANVG</name>
<dbReference type="EMBL" id="CM029039">
    <property type="protein sequence ID" value="KAG2641188.1"/>
    <property type="molecule type" value="Genomic_DNA"/>
</dbReference>
<keyword evidence="3" id="KW-1185">Reference proteome</keyword>
<feature type="region of interest" description="Disordered" evidence="1">
    <location>
        <begin position="1"/>
        <end position="67"/>
    </location>
</feature>
<feature type="region of interest" description="Disordered" evidence="1">
    <location>
        <begin position="99"/>
        <end position="209"/>
    </location>
</feature>
<feature type="compositionally biased region" description="Basic residues" evidence="1">
    <location>
        <begin position="18"/>
        <end position="28"/>
    </location>
</feature>
<evidence type="ECO:0000313" key="3">
    <source>
        <dbReference type="Proteomes" id="UP000823388"/>
    </source>
</evidence>
<comment type="caution">
    <text evidence="2">The sequence shown here is derived from an EMBL/GenBank/DDBJ whole genome shotgun (WGS) entry which is preliminary data.</text>
</comment>
<feature type="compositionally biased region" description="Polar residues" evidence="1">
    <location>
        <begin position="111"/>
        <end position="121"/>
    </location>
</feature>
<feature type="compositionally biased region" description="Basic and acidic residues" evidence="1">
    <location>
        <begin position="56"/>
        <end position="66"/>
    </location>
</feature>